<accession>A0A7R9C1V5</accession>
<keyword evidence="4" id="KW-1185">Reference proteome</keyword>
<feature type="transmembrane region" description="Helical" evidence="2">
    <location>
        <begin position="36"/>
        <end position="57"/>
    </location>
</feature>
<keyword evidence="2" id="KW-1133">Transmembrane helix</keyword>
<proteinExistence type="predicted"/>
<keyword evidence="2" id="KW-0472">Membrane</keyword>
<feature type="compositionally biased region" description="Low complexity" evidence="1">
    <location>
        <begin position="234"/>
        <end position="246"/>
    </location>
</feature>
<dbReference type="EMBL" id="OA891125">
    <property type="protein sequence ID" value="CAD7284635.1"/>
    <property type="molecule type" value="Genomic_DNA"/>
</dbReference>
<evidence type="ECO:0000256" key="2">
    <source>
        <dbReference type="SAM" id="Phobius"/>
    </source>
</evidence>
<feature type="non-terminal residue" evidence="3">
    <location>
        <position position="409"/>
    </location>
</feature>
<protein>
    <submittedName>
        <fullName evidence="3">Uncharacterized protein</fullName>
    </submittedName>
</protein>
<sequence length="409" mass="44925">FSTLTEDGGVVPPLAANQDPKASQSGNNSIYGRPEFLAPIVVLAGVAFVSLTTALYCRKKRVRVDRKPEFLAEGHLMDSQGRPCRENSYGLSFDYPKHIQKPPPGYSDVNPYATFQLALPNQQQQPQQPPQRDLSFGSSYFGNEYNGNNSYQQSARAEFVYFDPKAANMETYPLRHEHNLVKSGTSNCVMQAGGLGSSRDYDAMSAASDSDLESKRGRYNKCASMDRRNKRSSSSKAQSSSFRIASGNNTSSSDDPGSPMEISVRKKNARRSRGPRSNISSHPLGTYDRSLSKSEMKVQRCASGSRRLADETSFVSGIYGSSRVSTGLGQQHSPIYAAASHEISELEAEMVHSNDDVELDARIRTLRAQHDLAVKSLTKGLYSSQPHPHPGNQQQQPRASRDSGFPIDV</sequence>
<name>A0A7R9C1V5_9CRUS</name>
<reference evidence="3" key="1">
    <citation type="submission" date="2020-11" db="EMBL/GenBank/DDBJ databases">
        <authorList>
            <person name="Tran Van P."/>
        </authorList>
    </citation>
    <scope>NUCLEOTIDE SEQUENCE</scope>
</reference>
<feature type="region of interest" description="Disordered" evidence="1">
    <location>
        <begin position="378"/>
        <end position="409"/>
    </location>
</feature>
<evidence type="ECO:0000313" key="4">
    <source>
        <dbReference type="Proteomes" id="UP000678499"/>
    </source>
</evidence>
<keyword evidence="2" id="KW-0812">Transmembrane</keyword>
<dbReference type="Proteomes" id="UP000678499">
    <property type="component" value="Unassembled WGS sequence"/>
</dbReference>
<evidence type="ECO:0000256" key="1">
    <source>
        <dbReference type="SAM" id="MobiDB-lite"/>
    </source>
</evidence>
<feature type="region of interest" description="Disordered" evidence="1">
    <location>
        <begin position="196"/>
        <end position="306"/>
    </location>
</feature>
<gene>
    <name evidence="3" type="ORF">NMOB1V02_LOCUS12240</name>
</gene>
<dbReference type="EMBL" id="CAJPEX010009088">
    <property type="protein sequence ID" value="CAG0924787.1"/>
    <property type="molecule type" value="Genomic_DNA"/>
</dbReference>
<organism evidence="3">
    <name type="scientific">Notodromas monacha</name>
    <dbReference type="NCBI Taxonomy" id="399045"/>
    <lineage>
        <taxon>Eukaryota</taxon>
        <taxon>Metazoa</taxon>
        <taxon>Ecdysozoa</taxon>
        <taxon>Arthropoda</taxon>
        <taxon>Crustacea</taxon>
        <taxon>Oligostraca</taxon>
        <taxon>Ostracoda</taxon>
        <taxon>Podocopa</taxon>
        <taxon>Podocopida</taxon>
        <taxon>Cypridocopina</taxon>
        <taxon>Cypridoidea</taxon>
        <taxon>Cyprididae</taxon>
        <taxon>Notodromas</taxon>
    </lineage>
</organism>
<evidence type="ECO:0000313" key="3">
    <source>
        <dbReference type="EMBL" id="CAD7284635.1"/>
    </source>
</evidence>
<feature type="compositionally biased region" description="Basic residues" evidence="1">
    <location>
        <begin position="265"/>
        <end position="274"/>
    </location>
</feature>
<dbReference type="AlphaFoldDB" id="A0A7R9C1V5"/>
<feature type="region of interest" description="Disordered" evidence="1">
    <location>
        <begin position="1"/>
        <end position="29"/>
    </location>
</feature>
<feature type="compositionally biased region" description="Polar residues" evidence="1">
    <location>
        <begin position="20"/>
        <end position="29"/>
    </location>
</feature>